<protein>
    <recommendedName>
        <fullName evidence="3">Lipoprotein</fullName>
    </recommendedName>
</protein>
<organism evidence="1 2">
    <name type="scientific">Flavobacterium hibernum</name>
    <dbReference type="NCBI Taxonomy" id="37752"/>
    <lineage>
        <taxon>Bacteria</taxon>
        <taxon>Pseudomonadati</taxon>
        <taxon>Bacteroidota</taxon>
        <taxon>Flavobacteriia</taxon>
        <taxon>Flavobacteriales</taxon>
        <taxon>Flavobacteriaceae</taxon>
        <taxon>Flavobacterium</taxon>
    </lineage>
</organism>
<dbReference type="EMBL" id="MUGX01000012">
    <property type="protein sequence ID" value="OXA87474.1"/>
    <property type="molecule type" value="Genomic_DNA"/>
</dbReference>
<dbReference type="RefSeq" id="WP_052480271.1">
    <property type="nucleotide sequence ID" value="NZ_JPRK01000027.1"/>
</dbReference>
<comment type="caution">
    <text evidence="1">The sequence shown here is derived from an EMBL/GenBank/DDBJ whole genome shotgun (WGS) entry which is preliminary data.</text>
</comment>
<dbReference type="PROSITE" id="PS51257">
    <property type="entry name" value="PROKAR_LIPOPROTEIN"/>
    <property type="match status" value="1"/>
</dbReference>
<proteinExistence type="predicted"/>
<accession>A0ABX4C4B9</accession>
<keyword evidence="2" id="KW-1185">Reference proteome</keyword>
<evidence type="ECO:0000313" key="2">
    <source>
        <dbReference type="Proteomes" id="UP000198302"/>
    </source>
</evidence>
<name>A0ABX4C4B9_9FLAO</name>
<evidence type="ECO:0008006" key="3">
    <source>
        <dbReference type="Google" id="ProtNLM"/>
    </source>
</evidence>
<reference evidence="1 2" key="1">
    <citation type="submission" date="2016-11" db="EMBL/GenBank/DDBJ databases">
        <title>Whole genomes of Flavobacteriaceae.</title>
        <authorList>
            <person name="Stine C."/>
            <person name="Li C."/>
            <person name="Tadesse D."/>
        </authorList>
    </citation>
    <scope>NUCLEOTIDE SEQUENCE [LARGE SCALE GENOMIC DNA]</scope>
    <source>
        <strain evidence="1 2">ATCC 51468</strain>
    </source>
</reference>
<sequence length="196" mass="22707">MKKILPLLLLILTSCNDLNYKYLNSNKTDIESLLKNINPNKNYDYWEINYCHGITPKTILYKGNKKLKEKYNYKTDCNGFLGGCHPSYCAYNIIYLQNGKWNYVINETDLATFINKIDNPQEAFIIARINDYEIDSNNQKGNGYIKTKNGYNLKLMKYKSCPESKESFIVSIDSTGKLGKTESQGFYLKTKDCIVY</sequence>
<dbReference type="Proteomes" id="UP000198302">
    <property type="component" value="Unassembled WGS sequence"/>
</dbReference>
<evidence type="ECO:0000313" key="1">
    <source>
        <dbReference type="EMBL" id="OXA87474.1"/>
    </source>
</evidence>
<gene>
    <name evidence="1" type="ORF">B0A73_11145</name>
</gene>